<comment type="subcellular location">
    <subcellularLocation>
        <location evidence="1">Membrane</location>
    </subcellularLocation>
</comment>
<dbReference type="PROSITE" id="PS50885">
    <property type="entry name" value="HAMP"/>
    <property type="match status" value="1"/>
</dbReference>
<feature type="transmembrane region" description="Helical" evidence="5">
    <location>
        <begin position="186"/>
        <end position="205"/>
    </location>
</feature>
<feature type="domain" description="Methyl-accepting transducer" evidence="6">
    <location>
        <begin position="271"/>
        <end position="507"/>
    </location>
</feature>
<dbReference type="EMBL" id="AQGQ01000111">
    <property type="protein sequence ID" value="EOD54381.1"/>
    <property type="molecule type" value="Genomic_DNA"/>
</dbReference>
<comment type="caution">
    <text evidence="8">The sequence shown here is derived from an EMBL/GenBank/DDBJ whole genome shotgun (WGS) entry which is preliminary data.</text>
</comment>
<name>R1H182_9GAMM</name>
<accession>R1H182</accession>
<evidence type="ECO:0000313" key="8">
    <source>
        <dbReference type="EMBL" id="EOD54381.1"/>
    </source>
</evidence>
<dbReference type="Pfam" id="PF12729">
    <property type="entry name" value="4HB_MCP_1"/>
    <property type="match status" value="1"/>
</dbReference>
<feature type="transmembrane region" description="Helical" evidence="5">
    <location>
        <begin position="7"/>
        <end position="27"/>
    </location>
</feature>
<dbReference type="SUPFAM" id="SSF58104">
    <property type="entry name" value="Methyl-accepting chemotaxis protein (MCP) signaling domain"/>
    <property type="match status" value="1"/>
</dbReference>
<dbReference type="PROSITE" id="PS50111">
    <property type="entry name" value="CHEMOTAXIS_TRANSDUC_2"/>
    <property type="match status" value="1"/>
</dbReference>
<sequence length="543" mass="58770">MNIGKKLSVAFATFGLMMVAIGGFSLLQFDRINSRSLELTDAIIPSINRVNNMGQTVANLRRFELSYLLVDENPARQAEYGNQMRSEISKITGLLAQYGKTLFDAEETRRYQAVSANWQRYLALHDAVMAQLARGEHAAGTEQFLAGAPTYVALHDAVDQLIAQNQYYAKLGREESQSAYESARTSIFITLTIGILLVIAFATLLTRQIRDPIVLLAKQAKLIAGGYLGRGELCDYIDAGKLNRDEIGELALSVRQMKEGLSDLVNEISTSVTQLSASVDEVSAISEQSAQGMRQQQSEITQVATAMNQMQSTVLEVSRNTTDAANAAQHASQASSAGQAVVQSAIGSIEGVAGKIDEAGQVVQQLEQESANISLVLDVIRNIADQTNLLALNAAIEAARTGDQGRGFAVVADEVRTLAKRTQDSTAEIHKMIESLQSRAELAGQAMNSSHAQMQTSVELAQDAGQSIARINEAVTRITDMNTQIASATEQQNSVTAELNRNIVNIHNVSDENAQGAQHTAQACTELSQLASHLQQLTRRFTL</sequence>
<dbReference type="Gene3D" id="1.10.287.950">
    <property type="entry name" value="Methyl-accepting chemotaxis protein"/>
    <property type="match status" value="1"/>
</dbReference>
<keyword evidence="5" id="KW-1133">Transmembrane helix</keyword>
<dbReference type="Pfam" id="PF00672">
    <property type="entry name" value="HAMP"/>
    <property type="match status" value="1"/>
</dbReference>
<dbReference type="AlphaFoldDB" id="R1H182"/>
<dbReference type="InterPro" id="IPR004089">
    <property type="entry name" value="MCPsignal_dom"/>
</dbReference>
<evidence type="ECO:0000313" key="9">
    <source>
        <dbReference type="Proteomes" id="UP000013526"/>
    </source>
</evidence>
<keyword evidence="5" id="KW-0812">Transmembrane</keyword>
<feature type="domain" description="HAMP" evidence="7">
    <location>
        <begin position="207"/>
        <end position="266"/>
    </location>
</feature>
<dbReference type="PANTHER" id="PTHR32089">
    <property type="entry name" value="METHYL-ACCEPTING CHEMOTAXIS PROTEIN MCPB"/>
    <property type="match status" value="1"/>
</dbReference>
<organism evidence="8 9">
    <name type="scientific">Aeromonas molluscorum 848</name>
    <dbReference type="NCBI Taxonomy" id="1268236"/>
    <lineage>
        <taxon>Bacteria</taxon>
        <taxon>Pseudomonadati</taxon>
        <taxon>Pseudomonadota</taxon>
        <taxon>Gammaproteobacteria</taxon>
        <taxon>Aeromonadales</taxon>
        <taxon>Aeromonadaceae</taxon>
        <taxon>Aeromonas</taxon>
    </lineage>
</organism>
<dbReference type="GO" id="GO:0016020">
    <property type="term" value="C:membrane"/>
    <property type="evidence" value="ECO:0007669"/>
    <property type="project" value="UniProtKB-SubCell"/>
</dbReference>
<gene>
    <name evidence="8" type="ORF">G113_14636</name>
</gene>
<dbReference type="Pfam" id="PF00015">
    <property type="entry name" value="MCPsignal"/>
    <property type="match status" value="1"/>
</dbReference>
<dbReference type="Proteomes" id="UP000013526">
    <property type="component" value="Unassembled WGS sequence"/>
</dbReference>
<evidence type="ECO:0000259" key="6">
    <source>
        <dbReference type="PROSITE" id="PS50111"/>
    </source>
</evidence>
<reference evidence="8 9" key="1">
    <citation type="journal article" date="2013" name="Genome Announc.">
        <title>Draft Genome Sequence of Aeromonas molluscorum Strain 848TT, Isolated from Bivalve Molluscs.</title>
        <authorList>
            <person name="Spataro N."/>
            <person name="Farfan M."/>
            <person name="Albarral V."/>
            <person name="Sanglas A."/>
            <person name="Loren J.G."/>
            <person name="Fuste M.C."/>
            <person name="Bosch E."/>
        </authorList>
    </citation>
    <scope>NUCLEOTIDE SEQUENCE [LARGE SCALE GENOMIC DNA]</scope>
    <source>
        <strain evidence="8 9">848</strain>
    </source>
</reference>
<dbReference type="GO" id="GO:0006935">
    <property type="term" value="P:chemotaxis"/>
    <property type="evidence" value="ECO:0007669"/>
    <property type="project" value="InterPro"/>
</dbReference>
<dbReference type="PATRIC" id="fig|1268236.3.peg.2876"/>
<keyword evidence="2 4" id="KW-0807">Transducer</keyword>
<keyword evidence="9" id="KW-1185">Reference proteome</keyword>
<dbReference type="GO" id="GO:0007165">
    <property type="term" value="P:signal transduction"/>
    <property type="evidence" value="ECO:0007669"/>
    <property type="project" value="UniProtKB-KW"/>
</dbReference>
<evidence type="ECO:0000256" key="4">
    <source>
        <dbReference type="PROSITE-ProRule" id="PRU00284"/>
    </source>
</evidence>
<dbReference type="CDD" id="cd11386">
    <property type="entry name" value="MCP_signal"/>
    <property type="match status" value="1"/>
</dbReference>
<dbReference type="GO" id="GO:0004888">
    <property type="term" value="F:transmembrane signaling receptor activity"/>
    <property type="evidence" value="ECO:0007669"/>
    <property type="project" value="InterPro"/>
</dbReference>
<proteinExistence type="inferred from homology"/>
<dbReference type="SMART" id="SM00283">
    <property type="entry name" value="MA"/>
    <property type="match status" value="1"/>
</dbReference>
<evidence type="ECO:0000256" key="2">
    <source>
        <dbReference type="ARBA" id="ARBA00023224"/>
    </source>
</evidence>
<dbReference type="FunFam" id="1.10.287.950:FF:000001">
    <property type="entry name" value="Methyl-accepting chemotaxis sensory transducer"/>
    <property type="match status" value="1"/>
</dbReference>
<keyword evidence="5" id="KW-0472">Membrane</keyword>
<dbReference type="InterPro" id="IPR003660">
    <property type="entry name" value="HAMP_dom"/>
</dbReference>
<dbReference type="InterPro" id="IPR004090">
    <property type="entry name" value="Chemotax_Me-accpt_rcpt"/>
</dbReference>
<dbReference type="InterPro" id="IPR024478">
    <property type="entry name" value="HlyB_4HB_MCP"/>
</dbReference>
<evidence type="ECO:0000259" key="7">
    <source>
        <dbReference type="PROSITE" id="PS50885"/>
    </source>
</evidence>
<evidence type="ECO:0000256" key="5">
    <source>
        <dbReference type="SAM" id="Phobius"/>
    </source>
</evidence>
<comment type="similarity">
    <text evidence="3">Belongs to the methyl-accepting chemotaxis (MCP) protein family.</text>
</comment>
<dbReference type="PANTHER" id="PTHR32089:SF120">
    <property type="entry name" value="METHYL-ACCEPTING CHEMOTAXIS PROTEIN TLPQ"/>
    <property type="match status" value="1"/>
</dbReference>
<protein>
    <submittedName>
        <fullName evidence="8">Methyl-accepting chemotaxis protein</fullName>
    </submittedName>
</protein>
<evidence type="ECO:0000256" key="3">
    <source>
        <dbReference type="ARBA" id="ARBA00029447"/>
    </source>
</evidence>
<evidence type="ECO:0000256" key="1">
    <source>
        <dbReference type="ARBA" id="ARBA00004370"/>
    </source>
</evidence>
<dbReference type="PRINTS" id="PR00260">
    <property type="entry name" value="CHEMTRNSDUCR"/>
</dbReference>